<dbReference type="GO" id="GO:0008017">
    <property type="term" value="F:microtubule binding"/>
    <property type="evidence" value="ECO:0007669"/>
    <property type="project" value="TreeGrafter"/>
</dbReference>
<dbReference type="GeneID" id="115891150"/>
<feature type="compositionally biased region" description="Low complexity" evidence="1">
    <location>
        <begin position="554"/>
        <end position="567"/>
    </location>
</feature>
<dbReference type="AlphaFoldDB" id="A0A6J2YX34"/>
<dbReference type="GO" id="GO:0071786">
    <property type="term" value="P:endoplasmic reticulum tubular network organization"/>
    <property type="evidence" value="ECO:0007669"/>
    <property type="project" value="TreeGrafter"/>
</dbReference>
<dbReference type="GO" id="GO:0071782">
    <property type="term" value="C:endoplasmic reticulum tubular network"/>
    <property type="evidence" value="ECO:0007669"/>
    <property type="project" value="TreeGrafter"/>
</dbReference>
<keyword evidence="2" id="KW-0812">Transmembrane</keyword>
<dbReference type="Proteomes" id="UP000504635">
    <property type="component" value="Unplaced"/>
</dbReference>
<dbReference type="OrthoDB" id="10009287at2759"/>
<dbReference type="Pfam" id="PF03134">
    <property type="entry name" value="TB2_DP1_HVA22"/>
    <property type="match status" value="1"/>
</dbReference>
<accession>A0A6J2YX34</accession>
<feature type="region of interest" description="Disordered" evidence="1">
    <location>
        <begin position="244"/>
        <end position="279"/>
    </location>
</feature>
<name>A0A6J2YX34_SITOR</name>
<feature type="compositionally biased region" description="Low complexity" evidence="1">
    <location>
        <begin position="248"/>
        <end position="265"/>
    </location>
</feature>
<organism evidence="3 4">
    <name type="scientific">Sitophilus oryzae</name>
    <name type="common">Rice weevil</name>
    <name type="synonym">Curculio oryzae</name>
    <dbReference type="NCBI Taxonomy" id="7048"/>
    <lineage>
        <taxon>Eukaryota</taxon>
        <taxon>Metazoa</taxon>
        <taxon>Ecdysozoa</taxon>
        <taxon>Arthropoda</taxon>
        <taxon>Hexapoda</taxon>
        <taxon>Insecta</taxon>
        <taxon>Pterygota</taxon>
        <taxon>Neoptera</taxon>
        <taxon>Endopterygota</taxon>
        <taxon>Coleoptera</taxon>
        <taxon>Polyphaga</taxon>
        <taxon>Cucujiformia</taxon>
        <taxon>Curculionidae</taxon>
        <taxon>Dryophthorinae</taxon>
        <taxon>Sitophilus</taxon>
    </lineage>
</organism>
<evidence type="ECO:0000313" key="4">
    <source>
        <dbReference type="RefSeq" id="XP_030767410.1"/>
    </source>
</evidence>
<feature type="region of interest" description="Disordered" evidence="1">
    <location>
        <begin position="545"/>
        <end position="570"/>
    </location>
</feature>
<dbReference type="PANTHER" id="PTHR12300">
    <property type="entry name" value="HVA22-LIKE PROTEINS"/>
    <property type="match status" value="1"/>
</dbReference>
<protein>
    <submittedName>
        <fullName evidence="4">Uncharacterized protein LOC115891150 isoform X1</fullName>
    </submittedName>
</protein>
<gene>
    <name evidence="4" type="primary">LOC115891150</name>
</gene>
<feature type="region of interest" description="Disordered" evidence="1">
    <location>
        <begin position="485"/>
        <end position="509"/>
    </location>
</feature>
<dbReference type="GO" id="GO:0005789">
    <property type="term" value="C:endoplasmic reticulum membrane"/>
    <property type="evidence" value="ECO:0007669"/>
    <property type="project" value="TreeGrafter"/>
</dbReference>
<dbReference type="InterPro" id="IPR004345">
    <property type="entry name" value="TB2_DP1_HVA22"/>
</dbReference>
<feature type="transmembrane region" description="Helical" evidence="2">
    <location>
        <begin position="39"/>
        <end position="62"/>
    </location>
</feature>
<dbReference type="PANTHER" id="PTHR12300:SF117">
    <property type="entry name" value="LP05237P-RELATED"/>
    <property type="match status" value="1"/>
</dbReference>
<sequence length="666" mass="74838">MISSIISRIVILVFGTLYPAYASYKAVRTKNVREYVKWMMYWIVFALFTCTETFTDIFLSWFPFYYEIKIILVIWLLSPATKGSSILYRKFVHPMLSSKEQEIDEYISKAKEQSYRQVLDLGQKGVTVLMQTAIKGGGGIVNQLRKSYSLSDLSDPNNGADEVDDVLMTDSRLVRRRKKDRSPHRSSSASSASVYFQEVDVTTMPVIPADRVSEVRSAEDISSGYSSGEGLYGSQHPLKLHARESIASQRTNSLTRSRSTRVTRSNIPKKSTATSDDSDENEIFDTNIVFTKDTAKKPPCKPDSSSSETEFFDILPENNDFHLHGKASKIIPIRNDLVHLPIMSYNSKSITACNNSSSAFSLNLTKLSEALSSLLFPSSSPSVQIEELDHFDRSSKGTEDANKLNIENLDASEYTLNKTDRKLDDLTAIKELDRVKYSEGGNKSNKDNLDASKYTDDEISRKLDDISQKGDNKLKREFLEGSKHLELSRGGKYNKKQAPKPPESKNKDLDASAIKARLVLQPGVVRSISNSSENLNKEIFLNYSPKMRRKSRNHSPASSRSSKSSDSGKIENALNKMLRLPKKMTHLNIPGKIKEKRHSWSEFFHGKKLSDTKKQSLSASNLEVVPEDGVLKSKSGSVSSVRSLTDSPVAHRRLKIIRRYVDSDVD</sequence>
<feature type="compositionally biased region" description="Polar residues" evidence="1">
    <location>
        <begin position="266"/>
        <end position="275"/>
    </location>
</feature>
<proteinExistence type="predicted"/>
<evidence type="ECO:0000313" key="3">
    <source>
        <dbReference type="Proteomes" id="UP000504635"/>
    </source>
</evidence>
<dbReference type="GO" id="GO:0005881">
    <property type="term" value="C:cytoplasmic microtubule"/>
    <property type="evidence" value="ECO:0007669"/>
    <property type="project" value="TreeGrafter"/>
</dbReference>
<keyword evidence="2" id="KW-1133">Transmembrane helix</keyword>
<evidence type="ECO:0000256" key="2">
    <source>
        <dbReference type="SAM" id="Phobius"/>
    </source>
</evidence>
<evidence type="ECO:0000256" key="1">
    <source>
        <dbReference type="SAM" id="MobiDB-lite"/>
    </source>
</evidence>
<dbReference type="InParanoid" id="A0A6J2YX34"/>
<dbReference type="KEGG" id="soy:115891150"/>
<dbReference type="RefSeq" id="XP_030767410.1">
    <property type="nucleotide sequence ID" value="XM_030911550.1"/>
</dbReference>
<keyword evidence="3" id="KW-1185">Reference proteome</keyword>
<keyword evidence="2" id="KW-0472">Membrane</keyword>
<reference evidence="4" key="1">
    <citation type="submission" date="2025-08" db="UniProtKB">
        <authorList>
            <consortium name="RefSeq"/>
        </authorList>
    </citation>
    <scope>IDENTIFICATION</scope>
    <source>
        <tissue evidence="4">Gonads</tissue>
    </source>
</reference>
<feature type="transmembrane region" description="Helical" evidence="2">
    <location>
        <begin position="6"/>
        <end position="27"/>
    </location>
</feature>